<dbReference type="RefSeq" id="WP_262070101.1">
    <property type="nucleotide sequence ID" value="NZ_JAMXOC010000026.1"/>
</dbReference>
<evidence type="ECO:0000256" key="1">
    <source>
        <dbReference type="ARBA" id="ARBA00005952"/>
    </source>
</evidence>
<dbReference type="SUPFAM" id="SSF48013">
    <property type="entry name" value="NusB-like"/>
    <property type="match status" value="1"/>
</dbReference>
<accession>A0ABT1EN68</accession>
<keyword evidence="4 6" id="KW-0805">Transcription regulation</keyword>
<dbReference type="Proteomes" id="UP001523565">
    <property type="component" value="Unassembled WGS sequence"/>
</dbReference>
<dbReference type="NCBIfam" id="TIGR01951">
    <property type="entry name" value="nusB"/>
    <property type="match status" value="1"/>
</dbReference>
<evidence type="ECO:0000256" key="3">
    <source>
        <dbReference type="ARBA" id="ARBA00022884"/>
    </source>
</evidence>
<dbReference type="PANTHER" id="PTHR11078">
    <property type="entry name" value="N UTILIZATION SUBSTANCE PROTEIN B-RELATED"/>
    <property type="match status" value="1"/>
</dbReference>
<evidence type="ECO:0000256" key="2">
    <source>
        <dbReference type="ARBA" id="ARBA00022814"/>
    </source>
</evidence>
<evidence type="ECO:0000256" key="4">
    <source>
        <dbReference type="ARBA" id="ARBA00023015"/>
    </source>
</evidence>
<dbReference type="InterPro" id="IPR035926">
    <property type="entry name" value="NusB-like_sf"/>
</dbReference>
<dbReference type="InterPro" id="IPR011605">
    <property type="entry name" value="NusB_fam"/>
</dbReference>
<protein>
    <recommendedName>
        <fullName evidence="6">Transcription antitermination protein NusB</fullName>
    </recommendedName>
    <alternativeName>
        <fullName evidence="6">Antitermination factor NusB</fullName>
    </alternativeName>
</protein>
<name>A0ABT1EN68_9FIRM</name>
<comment type="similarity">
    <text evidence="1 6">Belongs to the NusB family.</text>
</comment>
<dbReference type="HAMAP" id="MF_00073">
    <property type="entry name" value="NusB"/>
    <property type="match status" value="1"/>
</dbReference>
<comment type="caution">
    <text evidence="8">The sequence shown here is derived from an EMBL/GenBank/DDBJ whole genome shotgun (WGS) entry which is preliminary data.</text>
</comment>
<evidence type="ECO:0000313" key="8">
    <source>
        <dbReference type="EMBL" id="MCP1111222.1"/>
    </source>
</evidence>
<gene>
    <name evidence="6 8" type="primary">nusB</name>
    <name evidence="8" type="ORF">NK118_13280</name>
</gene>
<dbReference type="InterPro" id="IPR006027">
    <property type="entry name" value="NusB_RsmB_TIM44"/>
</dbReference>
<dbReference type="Pfam" id="PF01029">
    <property type="entry name" value="NusB"/>
    <property type="match status" value="1"/>
</dbReference>
<keyword evidence="3 6" id="KW-0694">RNA-binding</keyword>
<evidence type="ECO:0000256" key="5">
    <source>
        <dbReference type="ARBA" id="ARBA00023163"/>
    </source>
</evidence>
<sequence>MTRKEQREHVFKLVFELEFHSNGEIPEQQQEYFSSLGEVEPQETESIQKKASAVADHATAIDELLNTKTAGWKTSRMNKVDLAILRLAVYEMLYDEEVPEKVAINEAVELAKKYSGGDGPAFINGVLAKFTQERE</sequence>
<comment type="function">
    <text evidence="6">Involved in transcription antitermination. Required for transcription of ribosomal RNA (rRNA) genes. Binds specifically to the boxA antiterminator sequence of the ribosomal RNA (rrn) operons.</text>
</comment>
<feature type="domain" description="NusB/RsmB/TIM44" evidence="7">
    <location>
        <begin position="5"/>
        <end position="131"/>
    </location>
</feature>
<evidence type="ECO:0000313" key="9">
    <source>
        <dbReference type="Proteomes" id="UP001523565"/>
    </source>
</evidence>
<dbReference type="PANTHER" id="PTHR11078:SF3">
    <property type="entry name" value="ANTITERMINATION NUSB DOMAIN-CONTAINING PROTEIN"/>
    <property type="match status" value="1"/>
</dbReference>
<evidence type="ECO:0000256" key="6">
    <source>
        <dbReference type="HAMAP-Rule" id="MF_00073"/>
    </source>
</evidence>
<keyword evidence="2 6" id="KW-0889">Transcription antitermination</keyword>
<keyword evidence="5 6" id="KW-0804">Transcription</keyword>
<dbReference type="Gene3D" id="1.10.940.10">
    <property type="entry name" value="NusB-like"/>
    <property type="match status" value="1"/>
</dbReference>
<keyword evidence="9" id="KW-1185">Reference proteome</keyword>
<proteinExistence type="inferred from homology"/>
<reference evidence="8 9" key="1">
    <citation type="journal article" date="2022" name="Genome Biol. Evol.">
        <title>Host diet, physiology and behaviors set the stage for Lachnospiraceae cladogenesis.</title>
        <authorList>
            <person name="Vera-Ponce De Leon A."/>
            <person name="Schneider M."/>
            <person name="Jahnes B.C."/>
            <person name="Sadowski V."/>
            <person name="Camuy-Velez L.A."/>
            <person name="Duan J."/>
            <person name="Sabree Z.L."/>
        </authorList>
    </citation>
    <scope>NUCLEOTIDE SEQUENCE [LARGE SCALE GENOMIC DNA]</scope>
    <source>
        <strain evidence="8 9">PAL227</strain>
    </source>
</reference>
<evidence type="ECO:0000259" key="7">
    <source>
        <dbReference type="Pfam" id="PF01029"/>
    </source>
</evidence>
<organism evidence="8 9">
    <name type="scientific">Ohessyouella blattaphilus</name>
    <dbReference type="NCBI Taxonomy" id="2949333"/>
    <lineage>
        <taxon>Bacteria</taxon>
        <taxon>Bacillati</taxon>
        <taxon>Bacillota</taxon>
        <taxon>Clostridia</taxon>
        <taxon>Lachnospirales</taxon>
        <taxon>Lachnospiraceae</taxon>
        <taxon>Ohessyouella</taxon>
    </lineage>
</organism>
<dbReference type="EMBL" id="JAMZFV010000026">
    <property type="protein sequence ID" value="MCP1111222.1"/>
    <property type="molecule type" value="Genomic_DNA"/>
</dbReference>